<evidence type="ECO:0000256" key="1">
    <source>
        <dbReference type="SAM" id="MobiDB-lite"/>
    </source>
</evidence>
<accession>A0A0A8XPT9</accession>
<feature type="compositionally biased region" description="Basic and acidic residues" evidence="1">
    <location>
        <begin position="62"/>
        <end position="83"/>
    </location>
</feature>
<protein>
    <submittedName>
        <fullName evidence="2">Uncharacterized protein</fullName>
    </submittedName>
</protein>
<reference evidence="2" key="2">
    <citation type="journal article" date="2015" name="Data Brief">
        <title>Shoot transcriptome of the giant reed, Arundo donax.</title>
        <authorList>
            <person name="Barrero R.A."/>
            <person name="Guerrero F.D."/>
            <person name="Moolhuijzen P."/>
            <person name="Goolsby J.A."/>
            <person name="Tidwell J."/>
            <person name="Bellgard S.E."/>
            <person name="Bellgard M.I."/>
        </authorList>
    </citation>
    <scope>NUCLEOTIDE SEQUENCE</scope>
    <source>
        <tissue evidence="2">Shoot tissue taken approximately 20 cm above the soil surface</tissue>
    </source>
</reference>
<dbReference type="EMBL" id="GBRH01283282">
    <property type="protein sequence ID" value="JAD14613.1"/>
    <property type="molecule type" value="Transcribed_RNA"/>
</dbReference>
<sequence length="150" mass="17468">MLREMELVDGDGDFIWEEDNGMDVEAMVVYDEEDRQEEVDRPKDEATTEQILLPDDIMPSMEEIKLNDPDKENPERSREKDENPGAGETQKTEKGENVGTKEKKNKEKPEKSGAQFNLIEEAQGTLKMEEQFWRRLKGEESSRIWKTTML</sequence>
<reference evidence="2" key="1">
    <citation type="submission" date="2014-09" db="EMBL/GenBank/DDBJ databases">
        <authorList>
            <person name="Magalhaes I.L.F."/>
            <person name="Oliveira U."/>
            <person name="Santos F.R."/>
            <person name="Vidigal T.H.D.A."/>
            <person name="Brescovit A.D."/>
            <person name="Santos A.J."/>
        </authorList>
    </citation>
    <scope>NUCLEOTIDE SEQUENCE</scope>
    <source>
        <tissue evidence="2">Shoot tissue taken approximately 20 cm above the soil surface</tissue>
    </source>
</reference>
<dbReference type="AlphaFoldDB" id="A0A0A8XPT9"/>
<proteinExistence type="predicted"/>
<evidence type="ECO:0000313" key="2">
    <source>
        <dbReference type="EMBL" id="JAD14613.1"/>
    </source>
</evidence>
<feature type="compositionally biased region" description="Basic and acidic residues" evidence="1">
    <location>
        <begin position="90"/>
        <end position="111"/>
    </location>
</feature>
<name>A0A0A8XPT9_ARUDO</name>
<feature type="region of interest" description="Disordered" evidence="1">
    <location>
        <begin position="30"/>
        <end position="125"/>
    </location>
</feature>
<organism evidence="2">
    <name type="scientific">Arundo donax</name>
    <name type="common">Giant reed</name>
    <name type="synonym">Donax arundinaceus</name>
    <dbReference type="NCBI Taxonomy" id="35708"/>
    <lineage>
        <taxon>Eukaryota</taxon>
        <taxon>Viridiplantae</taxon>
        <taxon>Streptophyta</taxon>
        <taxon>Embryophyta</taxon>
        <taxon>Tracheophyta</taxon>
        <taxon>Spermatophyta</taxon>
        <taxon>Magnoliopsida</taxon>
        <taxon>Liliopsida</taxon>
        <taxon>Poales</taxon>
        <taxon>Poaceae</taxon>
        <taxon>PACMAD clade</taxon>
        <taxon>Arundinoideae</taxon>
        <taxon>Arundineae</taxon>
        <taxon>Arundo</taxon>
    </lineage>
</organism>